<dbReference type="Proteomes" id="UP000216339">
    <property type="component" value="Unassembled WGS sequence"/>
</dbReference>
<gene>
    <name evidence="1" type="ORF">BSZ37_02305</name>
</gene>
<sequence>MARAIDDAGTVSGAYATSPCSFVPLGDETRFLVDALRPAGAGRGSWVLVTVRDSGEPGQRHHLRERSLTAAQRVMLALACDGVENAWVEEGVPDAAAFRAAGADLADGVPVGLVWCATG</sequence>
<organism evidence="1 2">
    <name type="scientific">Rubrivirga marina</name>
    <dbReference type="NCBI Taxonomy" id="1196024"/>
    <lineage>
        <taxon>Bacteria</taxon>
        <taxon>Pseudomonadati</taxon>
        <taxon>Rhodothermota</taxon>
        <taxon>Rhodothermia</taxon>
        <taxon>Rhodothermales</taxon>
        <taxon>Rubricoccaceae</taxon>
        <taxon>Rubrivirga</taxon>
    </lineage>
</organism>
<evidence type="ECO:0008006" key="3">
    <source>
        <dbReference type="Google" id="ProtNLM"/>
    </source>
</evidence>
<dbReference type="AlphaFoldDB" id="A0A271IXW0"/>
<evidence type="ECO:0000313" key="1">
    <source>
        <dbReference type="EMBL" id="PAP75359.1"/>
    </source>
</evidence>
<keyword evidence="2" id="KW-1185">Reference proteome</keyword>
<dbReference type="OrthoDB" id="9851162at2"/>
<comment type="caution">
    <text evidence="1">The sequence shown here is derived from an EMBL/GenBank/DDBJ whole genome shotgun (WGS) entry which is preliminary data.</text>
</comment>
<reference evidence="1 2" key="1">
    <citation type="submission" date="2016-11" db="EMBL/GenBank/DDBJ databases">
        <title>Study of marine rhodopsin-containing bacteria.</title>
        <authorList>
            <person name="Yoshizawa S."/>
            <person name="Kumagai Y."/>
            <person name="Kogure K."/>
        </authorList>
    </citation>
    <scope>NUCLEOTIDE SEQUENCE [LARGE SCALE GENOMIC DNA]</scope>
    <source>
        <strain evidence="1 2">SAORIC-28</strain>
    </source>
</reference>
<evidence type="ECO:0000313" key="2">
    <source>
        <dbReference type="Proteomes" id="UP000216339"/>
    </source>
</evidence>
<protein>
    <recommendedName>
        <fullName evidence="3">Nitroreductase domain-containing protein</fullName>
    </recommendedName>
</protein>
<proteinExistence type="predicted"/>
<accession>A0A271IXW0</accession>
<dbReference type="RefSeq" id="WP_095508992.1">
    <property type="nucleotide sequence ID" value="NZ_MQWD01000001.1"/>
</dbReference>
<name>A0A271IXW0_9BACT</name>
<dbReference type="EMBL" id="MQWD01000001">
    <property type="protein sequence ID" value="PAP75359.1"/>
    <property type="molecule type" value="Genomic_DNA"/>
</dbReference>